<dbReference type="InterPro" id="IPR012340">
    <property type="entry name" value="NA-bd_OB-fold"/>
</dbReference>
<dbReference type="Gene3D" id="2.40.50.140">
    <property type="entry name" value="Nucleic acid-binding proteins"/>
    <property type="match status" value="1"/>
</dbReference>
<name>A0A3N2CTA9_9ACTN</name>
<sequence>MDWLRDNAWQSWMLLAVVLGGLEMLGLELFLLMLAGGAVVGGVTALLGGDPPLQLILALVTSVALLGLVRPNIIGRLHSTPKLVTGHHSLIGRRATVLRELSTSAPGRVKVEGEEWTALPYDEDDAIEAGAVVDVVMIKGATAYVLRAHPPTT</sequence>
<dbReference type="SUPFAM" id="SSF141322">
    <property type="entry name" value="NfeD domain-like"/>
    <property type="match status" value="1"/>
</dbReference>
<dbReference type="OrthoDB" id="9792945at2"/>
<accession>A0A3N2CTA9</accession>
<evidence type="ECO:0000256" key="2">
    <source>
        <dbReference type="ARBA" id="ARBA00022692"/>
    </source>
</evidence>
<evidence type="ECO:0000256" key="1">
    <source>
        <dbReference type="ARBA" id="ARBA00004141"/>
    </source>
</evidence>
<evidence type="ECO:0000256" key="5">
    <source>
        <dbReference type="SAM" id="Phobius"/>
    </source>
</evidence>
<comment type="subcellular location">
    <subcellularLocation>
        <location evidence="1">Membrane</location>
        <topology evidence="1">Multi-pass membrane protein</topology>
    </subcellularLocation>
</comment>
<keyword evidence="3 5" id="KW-1133">Transmembrane helix</keyword>
<dbReference type="PANTHER" id="PTHR33507">
    <property type="entry name" value="INNER MEMBRANE PROTEIN YBBJ"/>
    <property type="match status" value="1"/>
</dbReference>
<protein>
    <submittedName>
        <fullName evidence="7">Membrane protein implicated in regulation of membrane protease activity</fullName>
    </submittedName>
</protein>
<dbReference type="GO" id="GO:0008233">
    <property type="term" value="F:peptidase activity"/>
    <property type="evidence" value="ECO:0007669"/>
    <property type="project" value="UniProtKB-KW"/>
</dbReference>
<dbReference type="InterPro" id="IPR052165">
    <property type="entry name" value="Membrane_assoc_protease"/>
</dbReference>
<evidence type="ECO:0000313" key="8">
    <source>
        <dbReference type="Proteomes" id="UP000281738"/>
    </source>
</evidence>
<organism evidence="7 8">
    <name type="scientific">Nocardioides aurantiacus</name>
    <dbReference type="NCBI Taxonomy" id="86796"/>
    <lineage>
        <taxon>Bacteria</taxon>
        <taxon>Bacillati</taxon>
        <taxon>Actinomycetota</taxon>
        <taxon>Actinomycetes</taxon>
        <taxon>Propionibacteriales</taxon>
        <taxon>Nocardioidaceae</taxon>
        <taxon>Nocardioides</taxon>
    </lineage>
</organism>
<keyword evidence="4 5" id="KW-0472">Membrane</keyword>
<keyword evidence="7" id="KW-0378">Hydrolase</keyword>
<evidence type="ECO:0000256" key="3">
    <source>
        <dbReference type="ARBA" id="ARBA00022989"/>
    </source>
</evidence>
<dbReference type="AlphaFoldDB" id="A0A3N2CTA9"/>
<evidence type="ECO:0000259" key="6">
    <source>
        <dbReference type="Pfam" id="PF01957"/>
    </source>
</evidence>
<evidence type="ECO:0000256" key="4">
    <source>
        <dbReference type="ARBA" id="ARBA00023136"/>
    </source>
</evidence>
<dbReference type="GO" id="GO:0006508">
    <property type="term" value="P:proteolysis"/>
    <property type="evidence" value="ECO:0007669"/>
    <property type="project" value="UniProtKB-KW"/>
</dbReference>
<feature type="domain" description="NfeD-like C-terminal" evidence="6">
    <location>
        <begin position="88"/>
        <end position="145"/>
    </location>
</feature>
<dbReference type="InterPro" id="IPR002810">
    <property type="entry name" value="NfeD-like_C"/>
</dbReference>
<proteinExistence type="predicted"/>
<keyword evidence="7" id="KW-0645">Protease</keyword>
<keyword evidence="2 5" id="KW-0812">Transmembrane</keyword>
<dbReference type="Proteomes" id="UP000281738">
    <property type="component" value="Unassembled WGS sequence"/>
</dbReference>
<evidence type="ECO:0000313" key="7">
    <source>
        <dbReference type="EMBL" id="ROR90676.1"/>
    </source>
</evidence>
<gene>
    <name evidence="7" type="ORF">EDD33_1523</name>
</gene>
<keyword evidence="8" id="KW-1185">Reference proteome</keyword>
<reference evidence="7 8" key="1">
    <citation type="submission" date="2018-11" db="EMBL/GenBank/DDBJ databases">
        <title>Sequencing the genomes of 1000 actinobacteria strains.</title>
        <authorList>
            <person name="Klenk H.-P."/>
        </authorList>
    </citation>
    <scope>NUCLEOTIDE SEQUENCE [LARGE SCALE GENOMIC DNA]</scope>
    <source>
        <strain evidence="7 8">DSM 12652</strain>
    </source>
</reference>
<dbReference type="RefSeq" id="WP_123389801.1">
    <property type="nucleotide sequence ID" value="NZ_RKHO01000001.1"/>
</dbReference>
<dbReference type="EMBL" id="RKHO01000001">
    <property type="protein sequence ID" value="ROR90676.1"/>
    <property type="molecule type" value="Genomic_DNA"/>
</dbReference>
<feature type="transmembrane region" description="Helical" evidence="5">
    <location>
        <begin position="52"/>
        <end position="69"/>
    </location>
</feature>
<comment type="caution">
    <text evidence="7">The sequence shown here is derived from an EMBL/GenBank/DDBJ whole genome shotgun (WGS) entry which is preliminary data.</text>
</comment>
<feature type="transmembrane region" description="Helical" evidence="5">
    <location>
        <begin position="12"/>
        <end position="40"/>
    </location>
</feature>
<dbReference type="GO" id="GO:0005886">
    <property type="term" value="C:plasma membrane"/>
    <property type="evidence" value="ECO:0007669"/>
    <property type="project" value="TreeGrafter"/>
</dbReference>
<dbReference type="PANTHER" id="PTHR33507:SF3">
    <property type="entry name" value="INNER MEMBRANE PROTEIN YBBJ"/>
    <property type="match status" value="1"/>
</dbReference>
<dbReference type="Pfam" id="PF01957">
    <property type="entry name" value="NfeD"/>
    <property type="match status" value="1"/>
</dbReference>